<evidence type="ECO:0000313" key="2">
    <source>
        <dbReference type="EMBL" id="CAD6954265.1"/>
    </source>
</evidence>
<reference evidence="3" key="2">
    <citation type="journal article" date="2019" name="IMA Fungus">
        <title>Genome sequencing and comparison of five Tilletia species to identify candidate genes for the detection of regulated species infecting wheat.</title>
        <authorList>
            <person name="Nguyen H.D.T."/>
            <person name="Sultana T."/>
            <person name="Kesanakurti P."/>
            <person name="Hambleton S."/>
        </authorList>
    </citation>
    <scope>NUCLEOTIDE SEQUENCE</scope>
    <source>
        <strain evidence="3">DAOMC 238032</strain>
    </source>
</reference>
<evidence type="ECO:0000313" key="5">
    <source>
        <dbReference type="Proteomes" id="UP000836402"/>
    </source>
</evidence>
<gene>
    <name evidence="3" type="ORF">A4X03_0g4631</name>
    <name evidence="2" type="ORF">JKIAZH3_G4856</name>
</gene>
<sequence length="172" mass="18287">MPLSISVAQVNSSYQPAQQLTTSADEEPYTNSATGTNNGDDDESVDKASMSNHLSYFLLGFGMISGPPRTPRRLSFLPSIIGRHITLKHVVERTPSSIPVRTLALLHSTPAKCEIIGPIALDPTGSSGGRTSVASSFGSVESNESSAISRSAGSSRNSDRPSRLPILVFCRR</sequence>
<protein>
    <submittedName>
        <fullName evidence="3">Uncharacterized protein</fullName>
    </submittedName>
</protein>
<name>A0A177V7Q6_9BASI</name>
<feature type="region of interest" description="Disordered" evidence="1">
    <location>
        <begin position="10"/>
        <end position="47"/>
    </location>
</feature>
<dbReference type="EMBL" id="LWDD02000647">
    <property type="protein sequence ID" value="KAE8257549.1"/>
    <property type="molecule type" value="Genomic_DNA"/>
</dbReference>
<dbReference type="EMBL" id="CAJHJG010006029">
    <property type="protein sequence ID" value="CAD6954265.1"/>
    <property type="molecule type" value="Genomic_DNA"/>
</dbReference>
<evidence type="ECO:0000313" key="3">
    <source>
        <dbReference type="EMBL" id="KAE8257549.1"/>
    </source>
</evidence>
<organism evidence="3 4">
    <name type="scientific">Tilletia caries</name>
    <name type="common">wheat bunt fungus</name>
    <dbReference type="NCBI Taxonomy" id="13290"/>
    <lineage>
        <taxon>Eukaryota</taxon>
        <taxon>Fungi</taxon>
        <taxon>Dikarya</taxon>
        <taxon>Basidiomycota</taxon>
        <taxon>Ustilaginomycotina</taxon>
        <taxon>Exobasidiomycetes</taxon>
        <taxon>Tilletiales</taxon>
        <taxon>Tilletiaceae</taxon>
        <taxon>Tilletia</taxon>
    </lineage>
</organism>
<proteinExistence type="predicted"/>
<dbReference type="Proteomes" id="UP000836402">
    <property type="component" value="Unassembled WGS sequence"/>
</dbReference>
<accession>A0A177V7Q6</accession>
<reference evidence="2" key="3">
    <citation type="submission" date="2020-10" db="EMBL/GenBank/DDBJ databases">
        <authorList>
            <person name="Sedaghatjoo S."/>
        </authorList>
    </citation>
    <scope>NUCLEOTIDE SEQUENCE</scope>
    <source>
        <strain evidence="2">AZH3</strain>
    </source>
</reference>
<dbReference type="AlphaFoldDB" id="A0A177V7Q6"/>
<keyword evidence="5" id="KW-1185">Reference proteome</keyword>
<feature type="compositionally biased region" description="Polar residues" evidence="1">
    <location>
        <begin position="10"/>
        <end position="38"/>
    </location>
</feature>
<reference evidence="3" key="1">
    <citation type="submission" date="2016-04" db="EMBL/GenBank/DDBJ databases">
        <authorList>
            <person name="Nguyen H.D."/>
            <person name="Kesanakurti P."/>
            <person name="Cullis J."/>
            <person name="Levesque C.A."/>
            <person name="Hambleton S."/>
        </authorList>
    </citation>
    <scope>NUCLEOTIDE SEQUENCE</scope>
    <source>
        <strain evidence="3">DAOMC 238032</strain>
    </source>
</reference>
<evidence type="ECO:0000313" key="4">
    <source>
        <dbReference type="Proteomes" id="UP000077671"/>
    </source>
</evidence>
<evidence type="ECO:0000256" key="1">
    <source>
        <dbReference type="SAM" id="MobiDB-lite"/>
    </source>
</evidence>
<comment type="caution">
    <text evidence="3">The sequence shown here is derived from an EMBL/GenBank/DDBJ whole genome shotgun (WGS) entry which is preliminary data.</text>
</comment>
<dbReference type="Proteomes" id="UP000077671">
    <property type="component" value="Unassembled WGS sequence"/>
</dbReference>